<evidence type="ECO:0000313" key="3">
    <source>
        <dbReference type="Proteomes" id="UP000557717"/>
    </source>
</evidence>
<dbReference type="PROSITE" id="PS51257">
    <property type="entry name" value="PROKAR_LIPOPROTEIN"/>
    <property type="match status" value="1"/>
</dbReference>
<dbReference type="EMBL" id="JACHFD010000037">
    <property type="protein sequence ID" value="MBB5353842.1"/>
    <property type="molecule type" value="Genomic_DNA"/>
</dbReference>
<reference evidence="2 3" key="1">
    <citation type="submission" date="2020-08" db="EMBL/GenBank/DDBJ databases">
        <title>Genomic Encyclopedia of Type Strains, Phase IV (KMG-IV): sequencing the most valuable type-strain genomes for metagenomic binning, comparative biology and taxonomic classification.</title>
        <authorList>
            <person name="Goeker M."/>
        </authorList>
    </citation>
    <scope>NUCLEOTIDE SEQUENCE [LARGE SCALE GENOMIC DNA]</scope>
    <source>
        <strain evidence="2 3">YC6886</strain>
    </source>
</reference>
<dbReference type="AlphaFoldDB" id="A0A840V787"/>
<comment type="caution">
    <text evidence="2">The sequence shown here is derived from an EMBL/GenBank/DDBJ whole genome shotgun (WGS) entry which is preliminary data.</text>
</comment>
<sequence length="118" mass="13130">MKSNFSVLLLAGLLAACGPSKSELRSELREIESEMLSIELQTQEHLARMDQAAFKVTTGSFSAGYGLTSGEYETLDEGIDTVVSASRRYDVAAHSIEQLSNRYRKLEARRNEILDELN</sequence>
<accession>A0A840V787</accession>
<gene>
    <name evidence="2" type="ORF">HNR46_004106</name>
</gene>
<keyword evidence="1" id="KW-0175">Coiled coil</keyword>
<dbReference type="Proteomes" id="UP000557717">
    <property type="component" value="Unassembled WGS sequence"/>
</dbReference>
<evidence type="ECO:0000313" key="2">
    <source>
        <dbReference type="EMBL" id="MBB5353842.1"/>
    </source>
</evidence>
<feature type="coiled-coil region" evidence="1">
    <location>
        <begin position="89"/>
        <end position="116"/>
    </location>
</feature>
<protein>
    <submittedName>
        <fullName evidence="2">Putative nucleic acid-binding Zn-ribbon protein</fullName>
    </submittedName>
</protein>
<proteinExistence type="predicted"/>
<name>A0A840V787_9BACT</name>
<organism evidence="2 3">
    <name type="scientific">Haloferula luteola</name>
    <dbReference type="NCBI Taxonomy" id="595692"/>
    <lineage>
        <taxon>Bacteria</taxon>
        <taxon>Pseudomonadati</taxon>
        <taxon>Verrucomicrobiota</taxon>
        <taxon>Verrucomicrobiia</taxon>
        <taxon>Verrucomicrobiales</taxon>
        <taxon>Verrucomicrobiaceae</taxon>
        <taxon>Haloferula</taxon>
    </lineage>
</organism>
<dbReference type="RefSeq" id="WP_184022293.1">
    <property type="nucleotide sequence ID" value="NZ_JACHFD010000037.1"/>
</dbReference>
<evidence type="ECO:0000256" key="1">
    <source>
        <dbReference type="SAM" id="Coils"/>
    </source>
</evidence>
<keyword evidence="3" id="KW-1185">Reference proteome</keyword>